<dbReference type="Proteomes" id="UP000050501">
    <property type="component" value="Unassembled WGS sequence"/>
</dbReference>
<dbReference type="CDD" id="cd04301">
    <property type="entry name" value="NAT_SF"/>
    <property type="match status" value="1"/>
</dbReference>
<dbReference type="RefSeq" id="WP_062416854.1">
    <property type="nucleotide sequence ID" value="NZ_DF967974.1"/>
</dbReference>
<dbReference type="AlphaFoldDB" id="A0A0P6XE94"/>
<dbReference type="PANTHER" id="PTHR43877">
    <property type="entry name" value="AMINOALKYLPHOSPHONATE N-ACETYLTRANSFERASE-RELATED-RELATED"/>
    <property type="match status" value="1"/>
</dbReference>
<organism evidence="4 5">
    <name type="scientific">Levilinea saccharolytica</name>
    <dbReference type="NCBI Taxonomy" id="229921"/>
    <lineage>
        <taxon>Bacteria</taxon>
        <taxon>Bacillati</taxon>
        <taxon>Chloroflexota</taxon>
        <taxon>Anaerolineae</taxon>
        <taxon>Anaerolineales</taxon>
        <taxon>Anaerolineaceae</taxon>
        <taxon>Levilinea</taxon>
    </lineage>
</organism>
<keyword evidence="5" id="KW-1185">Reference proteome</keyword>
<dbReference type="InterPro" id="IPR000182">
    <property type="entry name" value="GNAT_dom"/>
</dbReference>
<dbReference type="STRING" id="229921.ADN01_15635"/>
<evidence type="ECO:0000259" key="3">
    <source>
        <dbReference type="PROSITE" id="PS51186"/>
    </source>
</evidence>
<sequence length="140" mass="15812">MTIEITPAVPADLEALARLDGHIPPHRLAHKIAQGEILTARQDGQIIGWLRWGYFWDEIPFMNLLYVLEAYRRQGTAARLAAAWEAQMQEQGARQVLTSTLSNEDAQHLYRKWGYQDCGALLLPGEPLEILLRKDLPAPA</sequence>
<name>A0A0P6XE94_9CHLR</name>
<dbReference type="SUPFAM" id="SSF55729">
    <property type="entry name" value="Acyl-CoA N-acyltransferases (Nat)"/>
    <property type="match status" value="1"/>
</dbReference>
<dbReference type="EMBL" id="LGCM01000058">
    <property type="protein sequence ID" value="KPL77996.1"/>
    <property type="molecule type" value="Genomic_DNA"/>
</dbReference>
<evidence type="ECO:0000256" key="2">
    <source>
        <dbReference type="ARBA" id="ARBA00023315"/>
    </source>
</evidence>
<accession>A0A0P6XE94</accession>
<comment type="caution">
    <text evidence="4">The sequence shown here is derived from an EMBL/GenBank/DDBJ whole genome shotgun (WGS) entry which is preliminary data.</text>
</comment>
<dbReference type="PROSITE" id="PS51186">
    <property type="entry name" value="GNAT"/>
    <property type="match status" value="1"/>
</dbReference>
<evidence type="ECO:0000256" key="1">
    <source>
        <dbReference type="ARBA" id="ARBA00022679"/>
    </source>
</evidence>
<keyword evidence="1" id="KW-0808">Transferase</keyword>
<keyword evidence="2" id="KW-0012">Acyltransferase</keyword>
<dbReference type="PANTHER" id="PTHR43877:SF1">
    <property type="entry name" value="ACETYLTRANSFERASE"/>
    <property type="match status" value="1"/>
</dbReference>
<protein>
    <recommendedName>
        <fullName evidence="3">N-acetyltransferase domain-containing protein</fullName>
    </recommendedName>
</protein>
<proteinExistence type="predicted"/>
<dbReference type="GO" id="GO:0016747">
    <property type="term" value="F:acyltransferase activity, transferring groups other than amino-acyl groups"/>
    <property type="evidence" value="ECO:0007669"/>
    <property type="project" value="InterPro"/>
</dbReference>
<dbReference type="Gene3D" id="3.40.630.30">
    <property type="match status" value="1"/>
</dbReference>
<gene>
    <name evidence="4" type="ORF">ADN01_15635</name>
</gene>
<dbReference type="InterPro" id="IPR016181">
    <property type="entry name" value="Acyl_CoA_acyltransferase"/>
</dbReference>
<evidence type="ECO:0000313" key="5">
    <source>
        <dbReference type="Proteomes" id="UP000050501"/>
    </source>
</evidence>
<dbReference type="InterPro" id="IPR050832">
    <property type="entry name" value="Bact_Acetyltransf"/>
</dbReference>
<dbReference type="OrthoDB" id="9792929at2"/>
<reference evidence="4 5" key="1">
    <citation type="submission" date="2015-07" db="EMBL/GenBank/DDBJ databases">
        <title>Genome sequence of Levilinea saccharolytica DSM 16555.</title>
        <authorList>
            <person name="Hemp J."/>
            <person name="Ward L.M."/>
            <person name="Pace L.A."/>
            <person name="Fischer W.W."/>
        </authorList>
    </citation>
    <scope>NUCLEOTIDE SEQUENCE [LARGE SCALE GENOMIC DNA]</scope>
    <source>
        <strain evidence="4 5">KIBI-1</strain>
    </source>
</reference>
<dbReference type="Pfam" id="PF00583">
    <property type="entry name" value="Acetyltransf_1"/>
    <property type="match status" value="1"/>
</dbReference>
<feature type="domain" description="N-acetyltransferase" evidence="3">
    <location>
        <begin position="3"/>
        <end position="137"/>
    </location>
</feature>
<evidence type="ECO:0000313" key="4">
    <source>
        <dbReference type="EMBL" id="KPL77996.1"/>
    </source>
</evidence>